<accession>A0A3R9XSA2</accession>
<dbReference type="Proteomes" id="UP000279470">
    <property type="component" value="Unassembled WGS sequence"/>
</dbReference>
<dbReference type="RefSeq" id="WP_126044597.1">
    <property type="nucleotide sequence ID" value="NZ_RXFM01000026.1"/>
</dbReference>
<name>A0A3R9XSA2_9RICK</name>
<proteinExistence type="predicted"/>
<dbReference type="InterPro" id="IPR036770">
    <property type="entry name" value="Ankyrin_rpt-contain_sf"/>
</dbReference>
<dbReference type="Gene3D" id="1.25.40.20">
    <property type="entry name" value="Ankyrin repeat-containing domain"/>
    <property type="match status" value="1"/>
</dbReference>
<gene>
    <name evidence="1" type="ORF">EIC27_02615</name>
</gene>
<dbReference type="SUPFAM" id="SSF48403">
    <property type="entry name" value="Ankyrin repeat"/>
    <property type="match status" value="1"/>
</dbReference>
<dbReference type="AlphaFoldDB" id="A0A3R9XSA2"/>
<evidence type="ECO:0000313" key="2">
    <source>
        <dbReference type="Proteomes" id="UP000279470"/>
    </source>
</evidence>
<protein>
    <recommendedName>
        <fullName evidence="3">Ankyrin repeat domain-containing protein</fullName>
    </recommendedName>
</protein>
<dbReference type="EMBL" id="RXFM01000026">
    <property type="protein sequence ID" value="RST68524.1"/>
    <property type="molecule type" value="Genomic_DNA"/>
</dbReference>
<evidence type="ECO:0000313" key="1">
    <source>
        <dbReference type="EMBL" id="RST68524.1"/>
    </source>
</evidence>
<reference evidence="2" key="1">
    <citation type="submission" date="2018-11" db="EMBL/GenBank/DDBJ databases">
        <title>Phylogenetic, genomic, and biogeographic characterization of a novel and ubiquitous marine invertebrate-associated Rickettsiales parasite, Candidatus Marinoinvertebrata rohwerii, gen. nov., sp. nov.</title>
        <authorList>
            <person name="Klinges J.G."/>
            <person name="Rosales S.M."/>
            <person name="Mcminds R."/>
            <person name="Shaver E.C."/>
            <person name="Shantz A."/>
            <person name="Peters E.C."/>
            <person name="Burkepile D.E."/>
            <person name="Silliman B.R."/>
            <person name="Vega Thurber R.L."/>
        </authorList>
    </citation>
    <scope>NUCLEOTIDE SEQUENCE [LARGE SCALE GENOMIC DNA]</scope>
    <source>
        <strain evidence="2">a_cerv_44</strain>
    </source>
</reference>
<evidence type="ECO:0008006" key="3">
    <source>
        <dbReference type="Google" id="ProtNLM"/>
    </source>
</evidence>
<organism evidence="1 2">
    <name type="scientific">Candidatus Aquarickettsia rohweri</name>
    <dbReference type="NCBI Taxonomy" id="2602574"/>
    <lineage>
        <taxon>Bacteria</taxon>
        <taxon>Pseudomonadati</taxon>
        <taxon>Pseudomonadota</taxon>
        <taxon>Alphaproteobacteria</taxon>
        <taxon>Rickettsiales</taxon>
        <taxon>Candidatus Midichloriaceae</taxon>
        <taxon>Candidatus Aquarickettsia</taxon>
    </lineage>
</organism>
<sequence length="132" mass="14917">MVGLTSDRIEEIREKMEVYKGSGLDPIKAISNSEDGLDLLKHFLDTEGIKLFESNVKDSSQYTMLEKLFEFLYNIFGAEYKIHDVNSLDQNGQGVLHSLFASSNMLKEVVDRFGADINIQNKYGETVLMKSA</sequence>
<keyword evidence="2" id="KW-1185">Reference proteome</keyword>
<comment type="caution">
    <text evidence="1">The sequence shown here is derived from an EMBL/GenBank/DDBJ whole genome shotgun (WGS) entry which is preliminary data.</text>
</comment>